<accession>A0AA93AML7</accession>
<dbReference type="PANTHER" id="PTHR30514">
    <property type="entry name" value="GLUCOKINASE"/>
    <property type="match status" value="1"/>
</dbReference>
<dbReference type="InterPro" id="IPR001347">
    <property type="entry name" value="SIS_dom"/>
</dbReference>
<feature type="domain" description="HTH rpiR-type" evidence="4">
    <location>
        <begin position="8"/>
        <end position="84"/>
    </location>
</feature>
<organism evidence="7 8">
    <name type="scientific">Pectobacterium aquaticum</name>
    <dbReference type="NCBI Taxonomy" id="2204145"/>
    <lineage>
        <taxon>Bacteria</taxon>
        <taxon>Pseudomonadati</taxon>
        <taxon>Pseudomonadota</taxon>
        <taxon>Gammaproteobacteria</taxon>
        <taxon>Enterobacterales</taxon>
        <taxon>Pectobacteriaceae</taxon>
        <taxon>Pectobacterium</taxon>
    </lineage>
</organism>
<keyword evidence="3" id="KW-0804">Transcription</keyword>
<name>A0AA93AML7_9GAMM</name>
<dbReference type="Pfam" id="PF01418">
    <property type="entry name" value="HTH_6"/>
    <property type="match status" value="1"/>
</dbReference>
<dbReference type="SUPFAM" id="SSF46689">
    <property type="entry name" value="Homeodomain-like"/>
    <property type="match status" value="1"/>
</dbReference>
<evidence type="ECO:0000256" key="3">
    <source>
        <dbReference type="ARBA" id="ARBA00023163"/>
    </source>
</evidence>
<keyword evidence="2" id="KW-0238">DNA-binding</keyword>
<evidence type="ECO:0000256" key="1">
    <source>
        <dbReference type="ARBA" id="ARBA00023015"/>
    </source>
</evidence>
<dbReference type="CDD" id="cd05013">
    <property type="entry name" value="SIS_RpiR"/>
    <property type="match status" value="1"/>
</dbReference>
<dbReference type="AlphaFoldDB" id="A0AA93AML7"/>
<dbReference type="GO" id="GO:0097367">
    <property type="term" value="F:carbohydrate derivative binding"/>
    <property type="evidence" value="ECO:0007669"/>
    <property type="project" value="InterPro"/>
</dbReference>
<dbReference type="InterPro" id="IPR000281">
    <property type="entry name" value="HTH_RpiR"/>
</dbReference>
<dbReference type="PANTHER" id="PTHR30514:SF20">
    <property type="entry name" value="TRANSCRIPTIONAL REGULATOR"/>
    <property type="match status" value="1"/>
</dbReference>
<reference evidence="8 9" key="1">
    <citation type="submission" date="2018-11" db="EMBL/GenBank/DDBJ databases">
        <title>Draft genome sequences of proposed Pectobacterium aquaticum sp. nov. isolated in France from fresh water.</title>
        <authorList>
            <person name="Pedron J."/>
            <person name="Barny M.A."/>
        </authorList>
    </citation>
    <scope>NUCLEOTIDE SEQUENCE [LARGE SCALE GENOMIC DNA]</scope>
    <source>
        <strain evidence="7 8">A127-S21-F16</strain>
        <strain evidence="6 9">A35-S23-M15</strain>
    </source>
</reference>
<dbReference type="Gene3D" id="1.10.10.10">
    <property type="entry name" value="Winged helix-like DNA-binding domain superfamily/Winged helix DNA-binding domain"/>
    <property type="match status" value="1"/>
</dbReference>
<dbReference type="GO" id="GO:0003677">
    <property type="term" value="F:DNA binding"/>
    <property type="evidence" value="ECO:0007669"/>
    <property type="project" value="UniProtKB-KW"/>
</dbReference>
<keyword evidence="9" id="KW-1185">Reference proteome</keyword>
<feature type="domain" description="SIS" evidence="5">
    <location>
        <begin position="137"/>
        <end position="279"/>
    </location>
</feature>
<evidence type="ECO:0000313" key="7">
    <source>
        <dbReference type="EMBL" id="RRO21423.1"/>
    </source>
</evidence>
<keyword evidence="1" id="KW-0805">Transcription regulation</keyword>
<evidence type="ECO:0000313" key="8">
    <source>
        <dbReference type="Proteomes" id="UP000256540"/>
    </source>
</evidence>
<evidence type="ECO:0000259" key="4">
    <source>
        <dbReference type="PROSITE" id="PS51071"/>
    </source>
</evidence>
<evidence type="ECO:0000313" key="6">
    <source>
        <dbReference type="EMBL" id="RRO06004.1"/>
    </source>
</evidence>
<dbReference type="PROSITE" id="PS51071">
    <property type="entry name" value="HTH_RPIR"/>
    <property type="match status" value="1"/>
</dbReference>
<evidence type="ECO:0000256" key="2">
    <source>
        <dbReference type="ARBA" id="ARBA00023125"/>
    </source>
</evidence>
<dbReference type="InterPro" id="IPR047640">
    <property type="entry name" value="RpiR-like"/>
</dbReference>
<comment type="caution">
    <text evidence="7">The sequence shown here is derived from an EMBL/GenBank/DDBJ whole genome shotgun (WGS) entry which is preliminary data.</text>
</comment>
<dbReference type="InterPro" id="IPR035472">
    <property type="entry name" value="RpiR-like_SIS"/>
</dbReference>
<dbReference type="EMBL" id="QHJS02000022">
    <property type="protein sequence ID" value="RRO21423.1"/>
    <property type="molecule type" value="Genomic_DNA"/>
</dbReference>
<dbReference type="Proteomes" id="UP000256540">
    <property type="component" value="Unassembled WGS sequence"/>
</dbReference>
<dbReference type="GO" id="GO:1901135">
    <property type="term" value="P:carbohydrate derivative metabolic process"/>
    <property type="evidence" value="ECO:0007669"/>
    <property type="project" value="InterPro"/>
</dbReference>
<proteinExistence type="predicted"/>
<dbReference type="InterPro" id="IPR046348">
    <property type="entry name" value="SIS_dom_sf"/>
</dbReference>
<dbReference type="Gene3D" id="3.40.50.10490">
    <property type="entry name" value="Glucose-6-phosphate isomerase like protein, domain 1"/>
    <property type="match status" value="1"/>
</dbReference>
<dbReference type="GO" id="GO:0003700">
    <property type="term" value="F:DNA-binding transcription factor activity"/>
    <property type="evidence" value="ECO:0007669"/>
    <property type="project" value="InterPro"/>
</dbReference>
<dbReference type="Proteomes" id="UP000256817">
    <property type="component" value="Unassembled WGS sequence"/>
</dbReference>
<dbReference type="InterPro" id="IPR036388">
    <property type="entry name" value="WH-like_DNA-bd_sf"/>
</dbReference>
<evidence type="ECO:0000259" key="5">
    <source>
        <dbReference type="PROSITE" id="PS51464"/>
    </source>
</evidence>
<dbReference type="RefSeq" id="WP_102116577.1">
    <property type="nucleotide sequence ID" value="NZ_CP086253.1"/>
</dbReference>
<dbReference type="PROSITE" id="PS51464">
    <property type="entry name" value="SIS"/>
    <property type="match status" value="1"/>
</dbReference>
<gene>
    <name evidence="7" type="ORF">DMB84_007960</name>
    <name evidence="6" type="ORF">DMB85_016640</name>
</gene>
<dbReference type="SUPFAM" id="SSF53697">
    <property type="entry name" value="SIS domain"/>
    <property type="match status" value="1"/>
</dbReference>
<protein>
    <submittedName>
        <fullName evidence="7">MurR/RpiR family transcriptional regulator</fullName>
    </submittedName>
</protein>
<dbReference type="InterPro" id="IPR009057">
    <property type="entry name" value="Homeodomain-like_sf"/>
</dbReference>
<sequence>MPMATSLRELQEQIRERYDSLSKRLQQVAHYVLDNTNSIAFDTVAVIAERADVPPSTLIRFANAFDFSGFNEMKQLFRMNLVEETASYTDRARLFRAMEADAVPETPLDILHEFARSNAQAMQQLAARTPQEDLQKAVDLLAQAETIYIVGLRRSFSVATYLTYALSHLESSPILVNGLGGMFREQLSRVNSRDVVVSISFSPYSQETVMVSEMAAKAGARQIVITDSQISPLATLSDVCFVVKEAQVDAFRSQSATLCLVQSLMVSLAYRQGNGADQSEKQQRSGNDSNSLN</sequence>
<dbReference type="EMBL" id="QHJW02000044">
    <property type="protein sequence ID" value="RRO06004.1"/>
    <property type="molecule type" value="Genomic_DNA"/>
</dbReference>
<dbReference type="Pfam" id="PF01380">
    <property type="entry name" value="SIS"/>
    <property type="match status" value="1"/>
</dbReference>
<evidence type="ECO:0000313" key="9">
    <source>
        <dbReference type="Proteomes" id="UP000256817"/>
    </source>
</evidence>